<dbReference type="RefSeq" id="WP_025348134.1">
    <property type="nucleotide sequence ID" value="NZ_CP006850.1"/>
</dbReference>
<dbReference type="eggNOG" id="COG1028">
    <property type="taxonomic scope" value="Bacteria"/>
</dbReference>
<dbReference type="HOGENOM" id="CLU_010194_1_3_11"/>
<name>W5TB88_9NOCA</name>
<evidence type="ECO:0000313" key="4">
    <source>
        <dbReference type="EMBL" id="AHH16635.1"/>
    </source>
</evidence>
<dbReference type="Proteomes" id="UP000019150">
    <property type="component" value="Chromosome"/>
</dbReference>
<accession>W5TB88</accession>
<proteinExistence type="inferred from homology"/>
<sequence length="245" mass="25471">MQTARERRVALVTGGSRGIGAGIARRLAADGIRVAVTYTSTPERAEAIVAEFGPDNIAAIRADSSDPDAVDAAVARTVELFGRLDVVVANAGIAAVGRLNELGSDQIDRMLQVNVHGVLHTLRAALRHLSDDGRIITIGSVNADRAPFPGAAVYSMTKAALQGLVRGLARDLGPRGITVNNIQPGPTANDRMPADSPAAARLTERMALPRLGTPDEIGAMVCYLAGPDARFVTGTTLTIDGGFTA</sequence>
<keyword evidence="5" id="KW-1185">Reference proteome</keyword>
<feature type="domain" description="Ketoreductase" evidence="3">
    <location>
        <begin position="8"/>
        <end position="185"/>
    </location>
</feature>
<comment type="similarity">
    <text evidence="1">Belongs to the short-chain dehydrogenases/reductases (SDR) family.</text>
</comment>
<dbReference type="STRING" id="1415166.NONO_c18350"/>
<dbReference type="PROSITE" id="PS00061">
    <property type="entry name" value="ADH_SHORT"/>
    <property type="match status" value="1"/>
</dbReference>
<reference evidence="4 5" key="1">
    <citation type="journal article" date="2014" name="Appl. Environ. Microbiol.">
        <title>Insights into the Microbial Degradation of Rubber and Gutta-Percha by Analysis of the Complete Genome of Nocardia nova SH22a.</title>
        <authorList>
            <person name="Luo Q."/>
            <person name="Hiessl S."/>
            <person name="Poehlein A."/>
            <person name="Daniel R."/>
            <person name="Steinbuchel A."/>
        </authorList>
    </citation>
    <scope>NUCLEOTIDE SEQUENCE [LARGE SCALE GENOMIC DNA]</scope>
    <source>
        <strain evidence="4">SH22a</strain>
    </source>
</reference>
<dbReference type="SMART" id="SM00822">
    <property type="entry name" value="PKS_KR"/>
    <property type="match status" value="1"/>
</dbReference>
<dbReference type="PRINTS" id="PR00081">
    <property type="entry name" value="GDHRDH"/>
</dbReference>
<dbReference type="InterPro" id="IPR002347">
    <property type="entry name" value="SDR_fam"/>
</dbReference>
<evidence type="ECO:0000259" key="3">
    <source>
        <dbReference type="SMART" id="SM00822"/>
    </source>
</evidence>
<dbReference type="PANTHER" id="PTHR43639">
    <property type="entry name" value="OXIDOREDUCTASE, SHORT-CHAIN DEHYDROGENASE/REDUCTASE FAMILY (AFU_ORTHOLOGUE AFUA_5G02870)"/>
    <property type="match status" value="1"/>
</dbReference>
<organism evidence="4 5">
    <name type="scientific">Nocardia nova SH22a</name>
    <dbReference type="NCBI Taxonomy" id="1415166"/>
    <lineage>
        <taxon>Bacteria</taxon>
        <taxon>Bacillati</taxon>
        <taxon>Actinomycetota</taxon>
        <taxon>Actinomycetes</taxon>
        <taxon>Mycobacteriales</taxon>
        <taxon>Nocardiaceae</taxon>
        <taxon>Nocardia</taxon>
    </lineage>
</organism>
<dbReference type="FunFam" id="3.40.50.720:FF:000084">
    <property type="entry name" value="Short-chain dehydrogenase reductase"/>
    <property type="match status" value="1"/>
</dbReference>
<dbReference type="SUPFAM" id="SSF51735">
    <property type="entry name" value="NAD(P)-binding Rossmann-fold domains"/>
    <property type="match status" value="1"/>
</dbReference>
<dbReference type="InterPro" id="IPR020904">
    <property type="entry name" value="Sc_DH/Rdtase_CS"/>
</dbReference>
<dbReference type="PRINTS" id="PR00080">
    <property type="entry name" value="SDRFAMILY"/>
</dbReference>
<dbReference type="PATRIC" id="fig|1415166.3.peg.1858"/>
<protein>
    <submittedName>
        <fullName evidence="4">Putative oxidoreductase, SDR family</fullName>
    </submittedName>
</protein>
<gene>
    <name evidence="4" type="ORF">NONO_c18350</name>
</gene>
<dbReference type="AlphaFoldDB" id="W5TB88"/>
<evidence type="ECO:0000256" key="1">
    <source>
        <dbReference type="ARBA" id="ARBA00006484"/>
    </source>
</evidence>
<evidence type="ECO:0000313" key="5">
    <source>
        <dbReference type="Proteomes" id="UP000019150"/>
    </source>
</evidence>
<keyword evidence="2" id="KW-0560">Oxidoreductase</keyword>
<dbReference type="Pfam" id="PF13561">
    <property type="entry name" value="adh_short_C2"/>
    <property type="match status" value="1"/>
</dbReference>
<dbReference type="Gene3D" id="3.40.50.720">
    <property type="entry name" value="NAD(P)-binding Rossmann-like Domain"/>
    <property type="match status" value="1"/>
</dbReference>
<dbReference type="GO" id="GO:0016491">
    <property type="term" value="F:oxidoreductase activity"/>
    <property type="evidence" value="ECO:0007669"/>
    <property type="project" value="UniProtKB-KW"/>
</dbReference>
<evidence type="ECO:0000256" key="2">
    <source>
        <dbReference type="ARBA" id="ARBA00023002"/>
    </source>
</evidence>
<dbReference type="InterPro" id="IPR057326">
    <property type="entry name" value="KR_dom"/>
</dbReference>
<dbReference type="InterPro" id="IPR036291">
    <property type="entry name" value="NAD(P)-bd_dom_sf"/>
</dbReference>
<dbReference type="CDD" id="cd05233">
    <property type="entry name" value="SDR_c"/>
    <property type="match status" value="1"/>
</dbReference>
<dbReference type="PANTHER" id="PTHR43639:SF1">
    <property type="entry name" value="SHORT-CHAIN DEHYDROGENASE_REDUCTASE FAMILY PROTEIN"/>
    <property type="match status" value="1"/>
</dbReference>
<dbReference type="OrthoDB" id="154414at2"/>
<dbReference type="KEGG" id="nno:NONO_c18350"/>
<dbReference type="EMBL" id="CP006850">
    <property type="protein sequence ID" value="AHH16635.1"/>
    <property type="molecule type" value="Genomic_DNA"/>
</dbReference>